<comment type="function">
    <text evidence="1 6">Forms part of the ribosomal stalk, playing a central role in the interaction of the ribosome with GTP-bound translation factors.</text>
</comment>
<dbReference type="PANTHER" id="PTHR11560">
    <property type="entry name" value="39S RIBOSOMAL PROTEIN L10, MITOCHONDRIAL"/>
    <property type="match status" value="1"/>
</dbReference>
<dbReference type="AlphaFoldDB" id="A0A9X1L1C8"/>
<dbReference type="InterPro" id="IPR002363">
    <property type="entry name" value="Ribosomal_uL10_CS_bac"/>
</dbReference>
<keyword evidence="4 6" id="KW-0687">Ribonucleoprotein</keyword>
<evidence type="ECO:0000256" key="2">
    <source>
        <dbReference type="ARBA" id="ARBA00008889"/>
    </source>
</evidence>
<gene>
    <name evidence="6 7" type="primary">rplJ</name>
    <name evidence="7" type="ORF">LDX50_24670</name>
</gene>
<dbReference type="Proteomes" id="UP001139409">
    <property type="component" value="Unassembled WGS sequence"/>
</dbReference>
<evidence type="ECO:0000256" key="1">
    <source>
        <dbReference type="ARBA" id="ARBA00002633"/>
    </source>
</evidence>
<dbReference type="GO" id="GO:0006412">
    <property type="term" value="P:translation"/>
    <property type="evidence" value="ECO:0007669"/>
    <property type="project" value="UniProtKB-UniRule"/>
</dbReference>
<dbReference type="GO" id="GO:0070180">
    <property type="term" value="F:large ribosomal subunit rRNA binding"/>
    <property type="evidence" value="ECO:0007669"/>
    <property type="project" value="UniProtKB-UniRule"/>
</dbReference>
<keyword evidence="8" id="KW-1185">Reference proteome</keyword>
<dbReference type="CDD" id="cd05797">
    <property type="entry name" value="Ribosomal_L10"/>
    <property type="match status" value="1"/>
</dbReference>
<evidence type="ECO:0000313" key="8">
    <source>
        <dbReference type="Proteomes" id="UP001139409"/>
    </source>
</evidence>
<dbReference type="InterPro" id="IPR022973">
    <property type="entry name" value="Ribosomal_uL10_bac"/>
</dbReference>
<evidence type="ECO:0000256" key="3">
    <source>
        <dbReference type="ARBA" id="ARBA00022980"/>
    </source>
</evidence>
<dbReference type="NCBIfam" id="NF000955">
    <property type="entry name" value="PRK00099.1-1"/>
    <property type="match status" value="1"/>
</dbReference>
<proteinExistence type="inferred from homology"/>
<organism evidence="7 8">
    <name type="scientific">Fulvivirga sedimenti</name>
    <dbReference type="NCBI Taxonomy" id="2879465"/>
    <lineage>
        <taxon>Bacteria</taxon>
        <taxon>Pseudomonadati</taxon>
        <taxon>Bacteroidota</taxon>
        <taxon>Cytophagia</taxon>
        <taxon>Cytophagales</taxon>
        <taxon>Fulvivirgaceae</taxon>
        <taxon>Fulvivirga</taxon>
    </lineage>
</organism>
<dbReference type="GO" id="GO:0015934">
    <property type="term" value="C:large ribosomal subunit"/>
    <property type="evidence" value="ECO:0007669"/>
    <property type="project" value="InterPro"/>
</dbReference>
<evidence type="ECO:0000256" key="5">
    <source>
        <dbReference type="ARBA" id="ARBA00035202"/>
    </source>
</evidence>
<dbReference type="GO" id="GO:0003735">
    <property type="term" value="F:structural constituent of ribosome"/>
    <property type="evidence" value="ECO:0007669"/>
    <property type="project" value="InterPro"/>
</dbReference>
<accession>A0A9X1L1C8</accession>
<evidence type="ECO:0000256" key="4">
    <source>
        <dbReference type="ARBA" id="ARBA00023274"/>
    </source>
</evidence>
<evidence type="ECO:0000313" key="7">
    <source>
        <dbReference type="EMBL" id="MCA6078092.1"/>
    </source>
</evidence>
<keyword evidence="6" id="KW-0699">rRNA-binding</keyword>
<comment type="similarity">
    <text evidence="2 6">Belongs to the universal ribosomal protein uL10 family.</text>
</comment>
<dbReference type="InterPro" id="IPR043141">
    <property type="entry name" value="Ribosomal_uL10-like_sf"/>
</dbReference>
<sequence>MTRQEKAIIIEQLTEKFSSNPNFYLTDASGLSVAQINAFRRMCFDKGLEYSVYKNTLVKKALEKLEVAYEENGLNEALKGYTGILFTSEDNANVPAKVITEYRKKRNQKKPLLKAASIDTDVFVGEEHLKMLTELKSKPELIGEVIALLQSPAKNVISALQSGKHTLAGLVKALEEREN</sequence>
<comment type="subunit">
    <text evidence="6">Part of the ribosomal stalk of the 50S ribosomal subunit. The N-terminus interacts with L11 and the large rRNA to form the base of the stalk. The C-terminus forms an elongated spine to which L12 dimers bind in a sequential fashion forming a multimeric L10(L12)X complex.</text>
</comment>
<dbReference type="RefSeq" id="WP_225698948.1">
    <property type="nucleotide sequence ID" value="NZ_JAIXNE010000005.1"/>
</dbReference>
<protein>
    <recommendedName>
        <fullName evidence="5 6">Large ribosomal subunit protein uL10</fullName>
    </recommendedName>
</protein>
<keyword evidence="6" id="KW-0694">RNA-binding</keyword>
<comment type="caution">
    <text evidence="7">The sequence shown here is derived from an EMBL/GenBank/DDBJ whole genome shotgun (WGS) entry which is preliminary data.</text>
</comment>
<dbReference type="HAMAP" id="MF_00362">
    <property type="entry name" value="Ribosomal_uL10"/>
    <property type="match status" value="1"/>
</dbReference>
<dbReference type="Gene3D" id="3.30.70.1730">
    <property type="match status" value="1"/>
</dbReference>
<dbReference type="SUPFAM" id="SSF160369">
    <property type="entry name" value="Ribosomal protein L10-like"/>
    <property type="match status" value="1"/>
</dbReference>
<keyword evidence="3 6" id="KW-0689">Ribosomal protein</keyword>
<dbReference type="Pfam" id="PF00466">
    <property type="entry name" value="Ribosomal_L10"/>
    <property type="match status" value="1"/>
</dbReference>
<dbReference type="InterPro" id="IPR047865">
    <property type="entry name" value="Ribosomal_uL10_bac_type"/>
</dbReference>
<dbReference type="EMBL" id="JAIXNE010000005">
    <property type="protein sequence ID" value="MCA6078092.1"/>
    <property type="molecule type" value="Genomic_DNA"/>
</dbReference>
<evidence type="ECO:0000256" key="6">
    <source>
        <dbReference type="HAMAP-Rule" id="MF_00362"/>
    </source>
</evidence>
<dbReference type="InterPro" id="IPR001790">
    <property type="entry name" value="Ribosomal_uL10"/>
</dbReference>
<name>A0A9X1L1C8_9BACT</name>
<reference evidence="7" key="1">
    <citation type="submission" date="2021-09" db="EMBL/GenBank/DDBJ databases">
        <title>Fulvivirga sp. isolated from coastal sediment.</title>
        <authorList>
            <person name="Yu H."/>
        </authorList>
    </citation>
    <scope>NUCLEOTIDE SEQUENCE</scope>
    <source>
        <strain evidence="7">1062</strain>
    </source>
</reference>
<dbReference type="PROSITE" id="PS01109">
    <property type="entry name" value="RIBOSOMAL_L10"/>
    <property type="match status" value="1"/>
</dbReference>